<gene>
    <name evidence="3" type="ORF">E3O49_08685</name>
</gene>
<feature type="region of interest" description="Disordered" evidence="1">
    <location>
        <begin position="68"/>
        <end position="100"/>
    </location>
</feature>
<protein>
    <recommendedName>
        <fullName evidence="2">MmeI-like target recognition domain-containing protein</fullName>
    </recommendedName>
</protein>
<proteinExistence type="predicted"/>
<evidence type="ECO:0000313" key="4">
    <source>
        <dbReference type="Proteomes" id="UP000297403"/>
    </source>
</evidence>
<keyword evidence="4" id="KW-1185">Reference proteome</keyword>
<evidence type="ECO:0000313" key="3">
    <source>
        <dbReference type="EMBL" id="TFC47056.1"/>
    </source>
</evidence>
<evidence type="ECO:0000256" key="1">
    <source>
        <dbReference type="SAM" id="MobiDB-lite"/>
    </source>
</evidence>
<dbReference type="InterPro" id="IPR046820">
    <property type="entry name" value="MmeI_TRD"/>
</dbReference>
<organism evidence="3 4">
    <name type="scientific">Cryobacterium shii</name>
    <dbReference type="NCBI Taxonomy" id="1259235"/>
    <lineage>
        <taxon>Bacteria</taxon>
        <taxon>Bacillati</taxon>
        <taxon>Actinomycetota</taxon>
        <taxon>Actinomycetes</taxon>
        <taxon>Micrococcales</taxon>
        <taxon>Microbacteriaceae</taxon>
        <taxon>Cryobacterium</taxon>
    </lineage>
</organism>
<comment type="caution">
    <text evidence="3">The sequence shown here is derived from an EMBL/GenBank/DDBJ whole genome shotgun (WGS) entry which is preliminary data.</text>
</comment>
<accession>A0AAQ2C658</accession>
<dbReference type="AlphaFoldDB" id="A0AAQ2C658"/>
<reference evidence="3 4" key="1">
    <citation type="submission" date="2019-03" db="EMBL/GenBank/DDBJ databases">
        <title>Genomics of glacier-inhabiting Cryobacterium strains.</title>
        <authorList>
            <person name="Liu Q."/>
            <person name="Xin Y.-H."/>
        </authorList>
    </citation>
    <scope>NUCLEOTIDE SEQUENCE [LARGE SCALE GENOMIC DNA]</scope>
    <source>
        <strain evidence="4">TMT1-22</strain>
    </source>
</reference>
<name>A0AAQ2C658_9MICO</name>
<dbReference type="Proteomes" id="UP000297403">
    <property type="component" value="Unassembled WGS sequence"/>
</dbReference>
<dbReference type="EMBL" id="SOFY01000047">
    <property type="protein sequence ID" value="TFC47056.1"/>
    <property type="molecule type" value="Genomic_DNA"/>
</dbReference>
<feature type="domain" description="MmeI-like target recognition" evidence="2">
    <location>
        <begin position="123"/>
        <end position="302"/>
    </location>
</feature>
<evidence type="ECO:0000259" key="2">
    <source>
        <dbReference type="Pfam" id="PF20466"/>
    </source>
</evidence>
<sequence>MNLFRRAKALLSTDEPSAATITVAQPPTIAQPQAPDAAPRHLLVPAEAAGDAESDALRHRAANALVGKHLKRPEPAAVDPTPPAPAAEPSLESTLTPEPEPEWRPVALAANRGKFFQSPTPVGKGFILEREEAKAVLNDWSIPYSDVVRPYLTSEDLAEDPRQQSGRWIIDFGQRELDEAGRYPRALEIVEQRVKPERDTNADESFRTRWWLFGRPRLPMRAALDPLKRYAVLGSLGRRMIVAWAHPWIVASNSTMIFAGDDDYSMGILLSGAYDTWARAGTLEGDLRNTPTAALATFPWPDPVDARQREAVSTACVTLYRRRSELCREREVGLTRLYSLGWPEANPDLAKLHRRLDEAVADAYGWDPSIAADQARILERLLELNREVAEGRRPYSPFPAAG</sequence>
<feature type="compositionally biased region" description="Low complexity" evidence="1">
    <location>
        <begin position="87"/>
        <end position="97"/>
    </location>
</feature>
<dbReference type="RefSeq" id="WP_134403188.1">
    <property type="nucleotide sequence ID" value="NZ_SOFY01000047.1"/>
</dbReference>
<dbReference type="Pfam" id="PF20466">
    <property type="entry name" value="MmeI_TRD"/>
    <property type="match status" value="1"/>
</dbReference>